<dbReference type="eggNOG" id="KOG2195">
    <property type="taxonomic scope" value="Eukaryota"/>
</dbReference>
<feature type="region of interest" description="Disordered" evidence="2">
    <location>
        <begin position="902"/>
        <end position="932"/>
    </location>
</feature>
<feature type="transmembrane region" description="Helical" evidence="3">
    <location>
        <begin position="641"/>
        <end position="661"/>
    </location>
</feature>
<organism evidence="5 6">
    <name type="scientific">Byssochlamys spectabilis (strain No. 5 / NBRC 109023)</name>
    <name type="common">Paecilomyces variotii</name>
    <dbReference type="NCBI Taxonomy" id="1356009"/>
    <lineage>
        <taxon>Eukaryota</taxon>
        <taxon>Fungi</taxon>
        <taxon>Dikarya</taxon>
        <taxon>Ascomycota</taxon>
        <taxon>Pezizomycotina</taxon>
        <taxon>Eurotiomycetes</taxon>
        <taxon>Eurotiomycetidae</taxon>
        <taxon>Eurotiales</taxon>
        <taxon>Thermoascaceae</taxon>
        <taxon>Paecilomyces</taxon>
    </lineage>
</organism>
<dbReference type="EMBL" id="BAUL01000188">
    <property type="protein sequence ID" value="GAD97161.1"/>
    <property type="molecule type" value="Genomic_DNA"/>
</dbReference>
<gene>
    <name evidence="5" type="ORF">PVAR5_5832</name>
</gene>
<dbReference type="HOGENOM" id="CLU_005414_0_0_1"/>
<proteinExistence type="inferred from homology"/>
<dbReference type="FunFam" id="3.50.30.30:FF:000008">
    <property type="entry name" value="Glutamate carboxypeptidase 2"/>
    <property type="match status" value="1"/>
</dbReference>
<dbReference type="GO" id="GO:0004180">
    <property type="term" value="F:carboxypeptidase activity"/>
    <property type="evidence" value="ECO:0007669"/>
    <property type="project" value="TreeGrafter"/>
</dbReference>
<evidence type="ECO:0000313" key="6">
    <source>
        <dbReference type="Proteomes" id="UP000018001"/>
    </source>
</evidence>
<feature type="compositionally biased region" description="Polar residues" evidence="2">
    <location>
        <begin position="118"/>
        <end position="127"/>
    </location>
</feature>
<dbReference type="InterPro" id="IPR036757">
    <property type="entry name" value="TFR-like_dimer_dom_sf"/>
</dbReference>
<evidence type="ECO:0000259" key="4">
    <source>
        <dbReference type="SMART" id="SM01312"/>
    </source>
</evidence>
<evidence type="ECO:0000256" key="3">
    <source>
        <dbReference type="SAM" id="Phobius"/>
    </source>
</evidence>
<evidence type="ECO:0000256" key="1">
    <source>
        <dbReference type="ARBA" id="ARBA00005634"/>
    </source>
</evidence>
<dbReference type="FunFam" id="3.40.630.10:FF:000101">
    <property type="entry name" value="N-acetylated alpha-linked acidic dipeptidase like 1"/>
    <property type="match status" value="1"/>
</dbReference>
<feature type="compositionally biased region" description="Polar residues" evidence="2">
    <location>
        <begin position="11"/>
        <end position="28"/>
    </location>
</feature>
<dbReference type="Proteomes" id="UP000018001">
    <property type="component" value="Unassembled WGS sequence"/>
</dbReference>
<feature type="compositionally biased region" description="Basic residues" evidence="2">
    <location>
        <begin position="251"/>
        <end position="260"/>
    </location>
</feature>
<comment type="similarity">
    <text evidence="1">Belongs to the peptidase M28 family. M28B subfamily.</text>
</comment>
<evidence type="ECO:0000256" key="2">
    <source>
        <dbReference type="SAM" id="MobiDB-lite"/>
    </source>
</evidence>
<sequence length="1377" mass="151387">MATRAKPEASFASTRLTKRNYNGPSLLSQVGGRKVREDEKYGMSTDGENDSRKKIFEPATDDEPLSSSDETGSSSSLSDDGGEKASQSKGTRPIRKTLEEKLAGGDGNRASPRKNGGRNATTDSPRTGSRKPARQQRRRSPKRTFSDLIGSDDEEDELFPSFMSSSQASKRKRSVGYGSFKNVHTGSSFRVPSSSMLESSQQEAPSPGFKKPAEMPDVDGPTKDTTSEEENSGFKIPMEIDIASPEMKTGKPVKGKKKGTKRDARSGFRIPPGSTEHDVVSHSSPGREFKHPLPFPPDGISSSSLAASSAKERLFDLDDISSPSSLSSAESDFSLGDQETTILAGENAAPGPSDEALCPMCKQPVDRDLLLDFLAQPKQRVRDQERFCESHRKETAEQEWRDKGYPTIDWEGFNERIRGHFAALERILTPDCHSFYRNILDGQMKSGKAKNFSLSLAGEGLENISCGYYGSKGAGKMLHAVTTQFSKKLRRLAATDHLVKTAGVTTYAQAVLVPELTVLLVKEDMGVGDETARQILRETIDIGEKLNYVPNDVVPIPEEEENAASLLFSFFLFFLLSLSISNGLEASYITFVSIAVVIRTTMKEKGPIMPVSESTPLLVVHEPARPRWQYPHRRLRRTCTFLLGAILSVAVVLFLIPAAILPREHGSIWSYMPWASPFPHASWPHGNGLSYEQLQDILLNTPSAEKAREWSSYYTAGPHLAGKNFSQALWTQQKWQEFGVEHTEITAYDIYINYPLDHRLALLKKSGDGTEITFEAALEEDVLEEDHTSGLPDRVPTFHGYSASGNVTGQFVYANFGTYRDFEALVKANVSLEGKIALVKYGGIFRGLKVKRAQELGAIGVVIYTDPQEDGEITEVNGYKPYPEGPARHPSAVQRGSTQFLSIAPGDPTTPGYPSTPDADRQDPHNSIPSIPSLPISYKEAIPLLKALNGHGPKASDFGDGWEGALGHKGVEYNIGPSPEDVVINLYNQQEYVTTPLWNVIGVIKGTIPDEVVILGNHRDAWIAGGAGDPNSGSAAINEVIRSFGEALKAGWKPLRTIVFASWDGEEYGLIGSTEWVEDKLPWLSKANVVYLNVDVASTGTDFKASASPLLNKAIYEATSVVPSPNQTVKGQTVRDLWDGHIGTMGSGSDFTAFQDFAGVASLDFGFGPGPGDAVYQYHSNYDSFDWMDRFGDPGWKYHVATSQIFGLLAAHFVETPVLGLNATDYAAGLGEYLDRIKPEADKLPKNSYFSFRSLDQAIAKFYDAAVAFDAYTADLAAKLDEDLPWYLWWKKVKLYFQIRGANDKYKLLERKFLYQTGLDGRSWFKHVVFAPGLWTGYAGATYPGLVESFEAADPVNAEKWSRIIQERIDEATSLLS</sequence>
<dbReference type="Pfam" id="PF04253">
    <property type="entry name" value="TFR_dimer"/>
    <property type="match status" value="1"/>
</dbReference>
<dbReference type="SUPFAM" id="SSF53187">
    <property type="entry name" value="Zn-dependent exopeptidases"/>
    <property type="match status" value="1"/>
</dbReference>
<feature type="compositionally biased region" description="Low complexity" evidence="2">
    <location>
        <begin position="65"/>
        <end position="79"/>
    </location>
</feature>
<dbReference type="InterPro" id="IPR003137">
    <property type="entry name" value="PA_domain"/>
</dbReference>
<dbReference type="InterPro" id="IPR007484">
    <property type="entry name" value="Peptidase_M28"/>
</dbReference>
<dbReference type="OrthoDB" id="5841748at2759"/>
<dbReference type="InterPro" id="IPR046450">
    <property type="entry name" value="PA_dom_sf"/>
</dbReference>
<dbReference type="Pfam" id="PF02225">
    <property type="entry name" value="PA"/>
    <property type="match status" value="1"/>
</dbReference>
<dbReference type="InterPro" id="IPR028094">
    <property type="entry name" value="RTC4_C"/>
</dbReference>
<dbReference type="SUPFAM" id="SSF47672">
    <property type="entry name" value="Transferrin receptor-like dimerisation domain"/>
    <property type="match status" value="1"/>
</dbReference>
<dbReference type="InParanoid" id="V5G592"/>
<name>V5G592_BYSSN</name>
<reference evidence="6" key="1">
    <citation type="journal article" date="2014" name="Genome Announc.">
        <title>Draft genome sequence of the formaldehyde-resistant fungus Byssochlamys spectabilis No. 5 (anamorph Paecilomyces variotii No. 5) (NBRC109023).</title>
        <authorList>
            <person name="Oka T."/>
            <person name="Ekino K."/>
            <person name="Fukuda K."/>
            <person name="Nomura Y."/>
        </authorList>
    </citation>
    <scope>NUCLEOTIDE SEQUENCE [LARGE SCALE GENOMIC DNA]</scope>
    <source>
        <strain evidence="6">No. 5 / NBRC 109023</strain>
    </source>
</reference>
<feature type="region of interest" description="Disordered" evidence="2">
    <location>
        <begin position="1"/>
        <end position="308"/>
    </location>
</feature>
<dbReference type="SUPFAM" id="SSF52025">
    <property type="entry name" value="PA domain"/>
    <property type="match status" value="1"/>
</dbReference>
<protein>
    <recommendedName>
        <fullName evidence="4">Restriction of telomere capping protein 4 C-terminal domain-containing protein</fullName>
    </recommendedName>
</protein>
<feature type="domain" description="Restriction of telomere capping protein 4 C-terminal" evidence="4">
    <location>
        <begin position="427"/>
        <end position="549"/>
    </location>
</feature>
<keyword evidence="3" id="KW-0812">Transmembrane</keyword>
<dbReference type="Pfam" id="PF14474">
    <property type="entry name" value="RTC4"/>
    <property type="match status" value="1"/>
</dbReference>
<dbReference type="PANTHER" id="PTHR10404:SF46">
    <property type="entry name" value="VACUOLAR PROTEIN SORTING-ASSOCIATED PROTEIN 70"/>
    <property type="match status" value="1"/>
</dbReference>
<dbReference type="InterPro" id="IPR039373">
    <property type="entry name" value="Peptidase_M28B"/>
</dbReference>
<comment type="caution">
    <text evidence="5">The sequence shown here is derived from an EMBL/GenBank/DDBJ whole genome shotgun (WGS) entry which is preliminary data.</text>
</comment>
<keyword evidence="3" id="KW-0472">Membrane</keyword>
<feature type="compositionally biased region" description="Basic residues" evidence="2">
    <location>
        <begin position="128"/>
        <end position="142"/>
    </location>
</feature>
<keyword evidence="6" id="KW-1185">Reference proteome</keyword>
<keyword evidence="3" id="KW-1133">Transmembrane helix</keyword>
<dbReference type="Gene3D" id="3.40.630.10">
    <property type="entry name" value="Zn peptidases"/>
    <property type="match status" value="1"/>
</dbReference>
<dbReference type="Gene3D" id="1.20.930.40">
    <property type="entry name" value="Transferrin receptor-like, dimerisation domain"/>
    <property type="match status" value="1"/>
</dbReference>
<dbReference type="InterPro" id="IPR007365">
    <property type="entry name" value="TFR-like_dimer_dom"/>
</dbReference>
<feature type="transmembrane region" description="Helical" evidence="3">
    <location>
        <begin position="566"/>
        <end position="598"/>
    </location>
</feature>
<dbReference type="Pfam" id="PF04389">
    <property type="entry name" value="Peptidase_M28"/>
    <property type="match status" value="1"/>
</dbReference>
<accession>V5G592</accession>
<evidence type="ECO:0000313" key="5">
    <source>
        <dbReference type="EMBL" id="GAD97161.1"/>
    </source>
</evidence>
<dbReference type="CDD" id="cd08022">
    <property type="entry name" value="M28_PSMA_like"/>
    <property type="match status" value="1"/>
</dbReference>
<dbReference type="Gene3D" id="3.50.30.30">
    <property type="match status" value="1"/>
</dbReference>
<dbReference type="CDD" id="cd02121">
    <property type="entry name" value="PA_GCPII_like"/>
    <property type="match status" value="1"/>
</dbReference>
<dbReference type="SMART" id="SM01312">
    <property type="entry name" value="RTC4"/>
    <property type="match status" value="1"/>
</dbReference>
<dbReference type="PANTHER" id="PTHR10404">
    <property type="entry name" value="N-ACETYLATED-ALPHA-LINKED ACIDIC DIPEPTIDASE"/>
    <property type="match status" value="1"/>
</dbReference>
<feature type="compositionally biased region" description="Basic and acidic residues" evidence="2">
    <location>
        <begin position="275"/>
        <end position="291"/>
    </location>
</feature>
<feature type="compositionally biased region" description="Polar residues" evidence="2">
    <location>
        <begin position="182"/>
        <end position="204"/>
    </location>
</feature>
<dbReference type="FunCoup" id="V5G592">
    <property type="interactions" value="127"/>
</dbReference>